<name>A0A0D8BIR9_9ACTN</name>
<gene>
    <name evidence="9" type="ORF">FF36_01725</name>
</gene>
<feature type="transmembrane region" description="Helical" evidence="7">
    <location>
        <begin position="217"/>
        <end position="240"/>
    </location>
</feature>
<dbReference type="PANTHER" id="PTHR30151:SF41">
    <property type="entry name" value="ABC TRANSPORTER PERMEASE PROTEIN"/>
    <property type="match status" value="1"/>
</dbReference>
<evidence type="ECO:0000256" key="2">
    <source>
        <dbReference type="ARBA" id="ARBA00022448"/>
    </source>
</evidence>
<evidence type="ECO:0000256" key="3">
    <source>
        <dbReference type="ARBA" id="ARBA00022475"/>
    </source>
</evidence>
<evidence type="ECO:0000313" key="9">
    <source>
        <dbReference type="EMBL" id="KJE24036.1"/>
    </source>
</evidence>
<evidence type="ECO:0000256" key="4">
    <source>
        <dbReference type="ARBA" id="ARBA00022692"/>
    </source>
</evidence>
<dbReference type="Pfam" id="PF00528">
    <property type="entry name" value="BPD_transp_1"/>
    <property type="match status" value="1"/>
</dbReference>
<protein>
    <submittedName>
        <fullName evidence="9">ABC-type nitrate/sulfonate/bicarbonate transport system, permease component</fullName>
    </submittedName>
</protein>
<reference evidence="10" key="1">
    <citation type="submission" date="2015-02" db="EMBL/GenBank/DDBJ databases">
        <title>Draft Genome of Frankia sp. CpI1-S.</title>
        <authorList>
            <person name="Oshone R.T."/>
            <person name="Ngom M."/>
            <person name="Ghodhbane-Gtari F."/>
            <person name="Gtari M."/>
            <person name="Morris K."/>
            <person name="Thomas K."/>
            <person name="Sen A."/>
            <person name="Tisa L.S."/>
        </authorList>
    </citation>
    <scope>NUCLEOTIDE SEQUENCE [LARGE SCALE GENOMIC DNA]</scope>
    <source>
        <strain evidence="10">CpI1-S</strain>
    </source>
</reference>
<dbReference type="PATRIC" id="fig|1502723.3.peg.6607"/>
<organism evidence="9 10">
    <name type="scientific">Frankia torreyi</name>
    <dbReference type="NCBI Taxonomy" id="1856"/>
    <lineage>
        <taxon>Bacteria</taxon>
        <taxon>Bacillati</taxon>
        <taxon>Actinomycetota</taxon>
        <taxon>Actinomycetes</taxon>
        <taxon>Frankiales</taxon>
        <taxon>Frankiaceae</taxon>
        <taxon>Frankia</taxon>
    </lineage>
</organism>
<dbReference type="GO" id="GO:0055085">
    <property type="term" value="P:transmembrane transport"/>
    <property type="evidence" value="ECO:0007669"/>
    <property type="project" value="InterPro"/>
</dbReference>
<keyword evidence="6 7" id="KW-0472">Membrane</keyword>
<dbReference type="InterPro" id="IPR035906">
    <property type="entry name" value="MetI-like_sf"/>
</dbReference>
<sequence length="298" mass="30549">MTAGSPAATAAEPATAGSAPPVAAAGRGTHVLLAAILLRVGRTVLSVVASAAVIVGLWYAFIAVFDLNPLVAKDPQAVWKYLFTADKAAESRRAILDGLWHTLGDAGVGYAAGTVAAIVVAVTFVLFRSVERALMPVAMMLRSVPLVAMIPLLTLIFGRGLTAVGVIAGIIVFFPSLVNLVFGLRSGPPAAADLVLAYGGGPATVLRKVALPSALPALFVSARIAVPGAVIGALLAEWLATGEGLGYYMQRAQQTFNYGGVWASVVVITVASIALYAVVGFVEAIVLARYGPNSGRGR</sequence>
<dbReference type="GO" id="GO:0005886">
    <property type="term" value="C:plasma membrane"/>
    <property type="evidence" value="ECO:0007669"/>
    <property type="project" value="UniProtKB-SubCell"/>
</dbReference>
<feature type="transmembrane region" description="Helical" evidence="7">
    <location>
        <begin position="260"/>
        <end position="288"/>
    </location>
</feature>
<evidence type="ECO:0000256" key="1">
    <source>
        <dbReference type="ARBA" id="ARBA00004651"/>
    </source>
</evidence>
<keyword evidence="5 7" id="KW-1133">Transmembrane helix</keyword>
<evidence type="ECO:0000256" key="5">
    <source>
        <dbReference type="ARBA" id="ARBA00022989"/>
    </source>
</evidence>
<dbReference type="InterPro" id="IPR000515">
    <property type="entry name" value="MetI-like"/>
</dbReference>
<feature type="transmembrane region" description="Helical" evidence="7">
    <location>
        <begin position="44"/>
        <end position="65"/>
    </location>
</feature>
<evidence type="ECO:0000259" key="8">
    <source>
        <dbReference type="PROSITE" id="PS50928"/>
    </source>
</evidence>
<keyword evidence="3" id="KW-1003">Cell membrane</keyword>
<comment type="subcellular location">
    <subcellularLocation>
        <location evidence="1 7">Cell membrane</location>
        <topology evidence="1 7">Multi-pass membrane protein</topology>
    </subcellularLocation>
</comment>
<proteinExistence type="inferred from homology"/>
<accession>A0A0D8BIR9</accession>
<dbReference type="AlphaFoldDB" id="A0A0D8BIR9"/>
<feature type="transmembrane region" description="Helical" evidence="7">
    <location>
        <begin position="139"/>
        <end position="157"/>
    </location>
</feature>
<keyword evidence="10" id="KW-1185">Reference proteome</keyword>
<feature type="domain" description="ABC transmembrane type-1" evidence="8">
    <location>
        <begin position="99"/>
        <end position="279"/>
    </location>
</feature>
<comment type="similarity">
    <text evidence="7">Belongs to the binding-protein-dependent transport system permease family.</text>
</comment>
<reference evidence="9 10" key="2">
    <citation type="journal article" date="2016" name="Genome Announc.">
        <title>Permanent Draft Genome Sequences for Two Variants of Frankia sp. Strain CpI1, the First Frankia Strain Isolated from Root Nodules of Comptonia peregrina.</title>
        <authorList>
            <person name="Oshone R."/>
            <person name="Hurst S.G.IV."/>
            <person name="Abebe-Akele F."/>
            <person name="Simpson S."/>
            <person name="Morris K."/>
            <person name="Thomas W.K."/>
            <person name="Tisa L.S."/>
        </authorList>
    </citation>
    <scope>NUCLEOTIDE SEQUENCE [LARGE SCALE GENOMIC DNA]</scope>
    <source>
        <strain evidence="10">CpI1-S</strain>
    </source>
</reference>
<dbReference type="RefSeq" id="WP_370657172.1">
    <property type="nucleotide sequence ID" value="NZ_JYFN01000009.1"/>
</dbReference>
<keyword evidence="2 7" id="KW-0813">Transport</keyword>
<dbReference type="EMBL" id="JYFN01000009">
    <property type="protein sequence ID" value="KJE24036.1"/>
    <property type="molecule type" value="Genomic_DNA"/>
</dbReference>
<dbReference type="SUPFAM" id="SSF161098">
    <property type="entry name" value="MetI-like"/>
    <property type="match status" value="1"/>
</dbReference>
<dbReference type="Gene3D" id="1.10.3720.10">
    <property type="entry name" value="MetI-like"/>
    <property type="match status" value="1"/>
</dbReference>
<evidence type="ECO:0000256" key="6">
    <source>
        <dbReference type="ARBA" id="ARBA00023136"/>
    </source>
</evidence>
<keyword evidence="4 7" id="KW-0812">Transmembrane</keyword>
<dbReference type="CDD" id="cd06261">
    <property type="entry name" value="TM_PBP2"/>
    <property type="match status" value="1"/>
</dbReference>
<feature type="transmembrane region" description="Helical" evidence="7">
    <location>
        <begin position="108"/>
        <end position="127"/>
    </location>
</feature>
<evidence type="ECO:0000313" key="10">
    <source>
        <dbReference type="Proteomes" id="UP000032545"/>
    </source>
</evidence>
<dbReference type="PANTHER" id="PTHR30151">
    <property type="entry name" value="ALKANE SULFONATE ABC TRANSPORTER-RELATED, MEMBRANE SUBUNIT"/>
    <property type="match status" value="1"/>
</dbReference>
<dbReference type="PROSITE" id="PS50928">
    <property type="entry name" value="ABC_TM1"/>
    <property type="match status" value="1"/>
</dbReference>
<dbReference type="Proteomes" id="UP000032545">
    <property type="component" value="Unassembled WGS sequence"/>
</dbReference>
<evidence type="ECO:0000256" key="7">
    <source>
        <dbReference type="RuleBase" id="RU363032"/>
    </source>
</evidence>
<comment type="caution">
    <text evidence="9">The sequence shown here is derived from an EMBL/GenBank/DDBJ whole genome shotgun (WGS) entry which is preliminary data.</text>
</comment>